<evidence type="ECO:0000256" key="4">
    <source>
        <dbReference type="ARBA" id="ARBA00022989"/>
    </source>
</evidence>
<keyword evidence="4 6" id="KW-1133">Transmembrane helix</keyword>
<dbReference type="OMA" id="VHITFVD"/>
<evidence type="ECO:0000256" key="1">
    <source>
        <dbReference type="ARBA" id="ARBA00004141"/>
    </source>
</evidence>
<dbReference type="AlphaFoldDB" id="A0A0L0TC95"/>
<proteinExistence type="inferred from homology"/>
<comment type="subcellular location">
    <subcellularLocation>
        <location evidence="1">Membrane</location>
        <topology evidence="1">Multi-pass membrane protein</topology>
    </subcellularLocation>
</comment>
<evidence type="ECO:0000256" key="6">
    <source>
        <dbReference type="SAM" id="Phobius"/>
    </source>
</evidence>
<dbReference type="InterPro" id="IPR007919">
    <property type="entry name" value="UPF0220"/>
</dbReference>
<dbReference type="EMBL" id="GG745377">
    <property type="protein sequence ID" value="KNE72169.1"/>
    <property type="molecule type" value="Genomic_DNA"/>
</dbReference>
<keyword evidence="5 6" id="KW-0472">Membrane</keyword>
<gene>
    <name evidence="7" type="ORF">AMAG_16656</name>
</gene>
<feature type="transmembrane region" description="Helical" evidence="6">
    <location>
        <begin position="78"/>
        <end position="95"/>
    </location>
</feature>
<feature type="transmembrane region" description="Helical" evidence="6">
    <location>
        <begin position="151"/>
        <end position="174"/>
    </location>
</feature>
<dbReference type="Proteomes" id="UP000054350">
    <property type="component" value="Unassembled WGS sequence"/>
</dbReference>
<evidence type="ECO:0000313" key="7">
    <source>
        <dbReference type="EMBL" id="KNE72169.1"/>
    </source>
</evidence>
<keyword evidence="3 6" id="KW-0812">Transmembrane</keyword>
<evidence type="ECO:0000256" key="5">
    <source>
        <dbReference type="ARBA" id="ARBA00023136"/>
    </source>
</evidence>
<reference evidence="7 8" key="1">
    <citation type="submission" date="2009-11" db="EMBL/GenBank/DDBJ databases">
        <title>Annotation of Allomyces macrogynus ATCC 38327.</title>
        <authorList>
            <consortium name="The Broad Institute Genome Sequencing Platform"/>
            <person name="Russ C."/>
            <person name="Cuomo C."/>
            <person name="Burger G."/>
            <person name="Gray M.W."/>
            <person name="Holland P.W.H."/>
            <person name="King N."/>
            <person name="Lang F.B.F."/>
            <person name="Roger A.J."/>
            <person name="Ruiz-Trillo I."/>
            <person name="Young S.K."/>
            <person name="Zeng Q."/>
            <person name="Gargeya S."/>
            <person name="Fitzgerald M."/>
            <person name="Haas B."/>
            <person name="Abouelleil A."/>
            <person name="Alvarado L."/>
            <person name="Arachchi H.M."/>
            <person name="Berlin A."/>
            <person name="Chapman S.B."/>
            <person name="Gearin G."/>
            <person name="Goldberg J."/>
            <person name="Griggs A."/>
            <person name="Gujja S."/>
            <person name="Hansen M."/>
            <person name="Heiman D."/>
            <person name="Howarth C."/>
            <person name="Larimer J."/>
            <person name="Lui A."/>
            <person name="MacDonald P.J.P."/>
            <person name="McCowen C."/>
            <person name="Montmayeur A."/>
            <person name="Murphy C."/>
            <person name="Neiman D."/>
            <person name="Pearson M."/>
            <person name="Priest M."/>
            <person name="Roberts A."/>
            <person name="Saif S."/>
            <person name="Shea T."/>
            <person name="Sisk P."/>
            <person name="Stolte C."/>
            <person name="Sykes S."/>
            <person name="Wortman J."/>
            <person name="Nusbaum C."/>
            <person name="Birren B."/>
        </authorList>
    </citation>
    <scope>NUCLEOTIDE SEQUENCE [LARGE SCALE GENOMIC DNA]</scope>
    <source>
        <strain evidence="7 8">ATCC 38327</strain>
    </source>
</reference>
<evidence type="ECO:0000256" key="2">
    <source>
        <dbReference type="ARBA" id="ARBA00005335"/>
    </source>
</evidence>
<name>A0A0L0TC95_ALLM3</name>
<dbReference type="VEuPathDB" id="FungiDB:AMAG_16656"/>
<dbReference type="eggNOG" id="KOG3393">
    <property type="taxonomic scope" value="Eukaryota"/>
</dbReference>
<dbReference type="OrthoDB" id="268928at2759"/>
<organism evidence="7 8">
    <name type="scientific">Allomyces macrogynus (strain ATCC 38327)</name>
    <name type="common">Allomyces javanicus var. macrogynus</name>
    <dbReference type="NCBI Taxonomy" id="578462"/>
    <lineage>
        <taxon>Eukaryota</taxon>
        <taxon>Fungi</taxon>
        <taxon>Fungi incertae sedis</taxon>
        <taxon>Blastocladiomycota</taxon>
        <taxon>Blastocladiomycetes</taxon>
        <taxon>Blastocladiales</taxon>
        <taxon>Blastocladiaceae</taxon>
        <taxon>Allomyces</taxon>
    </lineage>
</organism>
<dbReference type="STRING" id="578462.A0A0L0TC95"/>
<dbReference type="GO" id="GO:0016020">
    <property type="term" value="C:membrane"/>
    <property type="evidence" value="ECO:0007669"/>
    <property type="project" value="UniProtKB-SubCell"/>
</dbReference>
<evidence type="ECO:0000313" key="8">
    <source>
        <dbReference type="Proteomes" id="UP000054350"/>
    </source>
</evidence>
<evidence type="ECO:0000256" key="3">
    <source>
        <dbReference type="ARBA" id="ARBA00022692"/>
    </source>
</evidence>
<feature type="transmembrane region" description="Helical" evidence="6">
    <location>
        <begin position="115"/>
        <end position="139"/>
    </location>
</feature>
<reference evidence="8" key="2">
    <citation type="submission" date="2009-11" db="EMBL/GenBank/DDBJ databases">
        <title>The Genome Sequence of Allomyces macrogynus strain ATCC 38327.</title>
        <authorList>
            <consortium name="The Broad Institute Genome Sequencing Platform"/>
            <person name="Russ C."/>
            <person name="Cuomo C."/>
            <person name="Shea T."/>
            <person name="Young S.K."/>
            <person name="Zeng Q."/>
            <person name="Koehrsen M."/>
            <person name="Haas B."/>
            <person name="Borodovsky M."/>
            <person name="Guigo R."/>
            <person name="Alvarado L."/>
            <person name="Berlin A."/>
            <person name="Borenstein D."/>
            <person name="Chen Z."/>
            <person name="Engels R."/>
            <person name="Freedman E."/>
            <person name="Gellesch M."/>
            <person name="Goldberg J."/>
            <person name="Griggs A."/>
            <person name="Gujja S."/>
            <person name="Heiman D."/>
            <person name="Hepburn T."/>
            <person name="Howarth C."/>
            <person name="Jen D."/>
            <person name="Larson L."/>
            <person name="Lewis B."/>
            <person name="Mehta T."/>
            <person name="Park D."/>
            <person name="Pearson M."/>
            <person name="Roberts A."/>
            <person name="Saif S."/>
            <person name="Shenoy N."/>
            <person name="Sisk P."/>
            <person name="Stolte C."/>
            <person name="Sykes S."/>
            <person name="Walk T."/>
            <person name="White J."/>
            <person name="Yandava C."/>
            <person name="Burger G."/>
            <person name="Gray M.W."/>
            <person name="Holland P.W.H."/>
            <person name="King N."/>
            <person name="Lang F.B.F."/>
            <person name="Roger A.J."/>
            <person name="Ruiz-Trillo I."/>
            <person name="Lander E."/>
            <person name="Nusbaum C."/>
        </authorList>
    </citation>
    <scope>NUCLEOTIDE SEQUENCE [LARGE SCALE GENOMIC DNA]</scope>
    <source>
        <strain evidence="8">ATCC 38327</strain>
    </source>
</reference>
<comment type="similarity">
    <text evidence="2">Belongs to the UPF0220 family.</text>
</comment>
<sequence length="188" mass="20723">MSQQFYGSDTNNAPARRLPSCFYKDCFCFNVSDVGPYWPEIIGYSCGGVFAIGWWMFLDAVIFAGAKSLPVPIMFDDWIPGILSTVALIMINSVDKSLLTGDSYMYSGQGVEWKARLFAFIGVALGVGALGGSITIMCLKYINPGYIGADAWPGIAIVVQNFLVFLSGMCLWLFRNLEQESQYNIVLN</sequence>
<dbReference type="Pfam" id="PF05255">
    <property type="entry name" value="UPF0220"/>
    <property type="match status" value="1"/>
</dbReference>
<protein>
    <submittedName>
        <fullName evidence="7">Uncharacterized protein</fullName>
    </submittedName>
</protein>
<dbReference type="PANTHER" id="PTHR13180">
    <property type="entry name" value="SMALL MEMBRANE PROTEIN-RELATED"/>
    <property type="match status" value="1"/>
</dbReference>
<feature type="transmembrane region" description="Helical" evidence="6">
    <location>
        <begin position="41"/>
        <end position="66"/>
    </location>
</feature>
<accession>A0A0L0TC95</accession>
<keyword evidence="8" id="KW-1185">Reference proteome</keyword>